<gene>
    <name evidence="2" type="ORF">QBC37DRAFT_431891</name>
</gene>
<name>A0AAN7B0T3_9PEZI</name>
<dbReference type="PROSITE" id="PS51186">
    <property type="entry name" value="GNAT"/>
    <property type="match status" value="1"/>
</dbReference>
<dbReference type="AlphaFoldDB" id="A0AAN7B0T3"/>
<dbReference type="Proteomes" id="UP001301769">
    <property type="component" value="Unassembled WGS sequence"/>
</dbReference>
<comment type="caution">
    <text evidence="2">The sequence shown here is derived from an EMBL/GenBank/DDBJ whole genome shotgun (WGS) entry which is preliminary data.</text>
</comment>
<dbReference type="Gene3D" id="3.40.630.30">
    <property type="match status" value="1"/>
</dbReference>
<organism evidence="2 3">
    <name type="scientific">Rhypophila decipiens</name>
    <dbReference type="NCBI Taxonomy" id="261697"/>
    <lineage>
        <taxon>Eukaryota</taxon>
        <taxon>Fungi</taxon>
        <taxon>Dikarya</taxon>
        <taxon>Ascomycota</taxon>
        <taxon>Pezizomycotina</taxon>
        <taxon>Sordariomycetes</taxon>
        <taxon>Sordariomycetidae</taxon>
        <taxon>Sordariales</taxon>
        <taxon>Naviculisporaceae</taxon>
        <taxon>Rhypophila</taxon>
    </lineage>
</organism>
<feature type="domain" description="N-acetyltransferase" evidence="1">
    <location>
        <begin position="105"/>
        <end position="240"/>
    </location>
</feature>
<dbReference type="InterPro" id="IPR000182">
    <property type="entry name" value="GNAT_dom"/>
</dbReference>
<reference evidence="2" key="2">
    <citation type="submission" date="2023-05" db="EMBL/GenBank/DDBJ databases">
        <authorList>
            <consortium name="Lawrence Berkeley National Laboratory"/>
            <person name="Steindorff A."/>
            <person name="Hensen N."/>
            <person name="Bonometti L."/>
            <person name="Westerberg I."/>
            <person name="Brannstrom I.O."/>
            <person name="Guillou S."/>
            <person name="Cros-Aarteil S."/>
            <person name="Calhoun S."/>
            <person name="Haridas S."/>
            <person name="Kuo A."/>
            <person name="Mondo S."/>
            <person name="Pangilinan J."/>
            <person name="Riley R."/>
            <person name="Labutti K."/>
            <person name="Andreopoulos B."/>
            <person name="Lipzen A."/>
            <person name="Chen C."/>
            <person name="Yanf M."/>
            <person name="Daum C."/>
            <person name="Ng V."/>
            <person name="Clum A."/>
            <person name="Ohm R."/>
            <person name="Martin F."/>
            <person name="Silar P."/>
            <person name="Natvig D."/>
            <person name="Lalanne C."/>
            <person name="Gautier V."/>
            <person name="Ament-Velasquez S.L."/>
            <person name="Kruys A."/>
            <person name="Hutchinson M.I."/>
            <person name="Powell A.J."/>
            <person name="Barry K."/>
            <person name="Miller A.N."/>
            <person name="Grigoriev I.V."/>
            <person name="Debuchy R."/>
            <person name="Gladieux P."/>
            <person name="Thoren M.H."/>
            <person name="Johannesson H."/>
        </authorList>
    </citation>
    <scope>NUCLEOTIDE SEQUENCE</scope>
    <source>
        <strain evidence="2">PSN293</strain>
    </source>
</reference>
<dbReference type="CDD" id="cd04301">
    <property type="entry name" value="NAT_SF"/>
    <property type="match status" value="1"/>
</dbReference>
<reference evidence="2" key="1">
    <citation type="journal article" date="2023" name="Mol. Phylogenet. Evol.">
        <title>Genome-scale phylogeny and comparative genomics of the fungal order Sordariales.</title>
        <authorList>
            <person name="Hensen N."/>
            <person name="Bonometti L."/>
            <person name="Westerberg I."/>
            <person name="Brannstrom I.O."/>
            <person name="Guillou S."/>
            <person name="Cros-Aarteil S."/>
            <person name="Calhoun S."/>
            <person name="Haridas S."/>
            <person name="Kuo A."/>
            <person name="Mondo S."/>
            <person name="Pangilinan J."/>
            <person name="Riley R."/>
            <person name="LaButti K."/>
            <person name="Andreopoulos B."/>
            <person name="Lipzen A."/>
            <person name="Chen C."/>
            <person name="Yan M."/>
            <person name="Daum C."/>
            <person name="Ng V."/>
            <person name="Clum A."/>
            <person name="Steindorff A."/>
            <person name="Ohm R.A."/>
            <person name="Martin F."/>
            <person name="Silar P."/>
            <person name="Natvig D.O."/>
            <person name="Lalanne C."/>
            <person name="Gautier V."/>
            <person name="Ament-Velasquez S.L."/>
            <person name="Kruys A."/>
            <person name="Hutchinson M.I."/>
            <person name="Powell A.J."/>
            <person name="Barry K."/>
            <person name="Miller A.N."/>
            <person name="Grigoriev I.V."/>
            <person name="Debuchy R."/>
            <person name="Gladieux P."/>
            <person name="Hiltunen Thoren M."/>
            <person name="Johannesson H."/>
        </authorList>
    </citation>
    <scope>NUCLEOTIDE SEQUENCE</scope>
    <source>
        <strain evidence="2">PSN293</strain>
    </source>
</reference>
<dbReference type="GO" id="GO:0016747">
    <property type="term" value="F:acyltransferase activity, transferring groups other than amino-acyl groups"/>
    <property type="evidence" value="ECO:0007669"/>
    <property type="project" value="InterPro"/>
</dbReference>
<dbReference type="InterPro" id="IPR016181">
    <property type="entry name" value="Acyl_CoA_acyltransferase"/>
</dbReference>
<sequence length="240" mass="26956">MANPDDSTGRTARPHPLLEPINLHSQSQFDELLRQRKICGWSMTVEDLVTWRSEIDVGKQYFFWILHPCSDSPLETEGQKQNVIYAGHITTSRLDDPNHSFLPGAGETNGNPPDKVQYIGSLFILPEYRTVGLGRKAMSAIESLAKVPPYGGPEIKALTLNCLSGRYIDNDSSEEWRPFAEKVHAKMGLPMPERGRSNQAWYASMGFKYVGEKPSYNTGFYGQDGKEILFVAVAMRKDLD</sequence>
<evidence type="ECO:0000259" key="1">
    <source>
        <dbReference type="PROSITE" id="PS51186"/>
    </source>
</evidence>
<evidence type="ECO:0000313" key="2">
    <source>
        <dbReference type="EMBL" id="KAK4208491.1"/>
    </source>
</evidence>
<dbReference type="EMBL" id="MU858241">
    <property type="protein sequence ID" value="KAK4208491.1"/>
    <property type="molecule type" value="Genomic_DNA"/>
</dbReference>
<dbReference type="SUPFAM" id="SSF55729">
    <property type="entry name" value="Acyl-CoA N-acyltransferases (Nat)"/>
    <property type="match status" value="1"/>
</dbReference>
<evidence type="ECO:0000313" key="3">
    <source>
        <dbReference type="Proteomes" id="UP001301769"/>
    </source>
</evidence>
<proteinExistence type="predicted"/>
<accession>A0AAN7B0T3</accession>
<protein>
    <recommendedName>
        <fullName evidence="1">N-acetyltransferase domain-containing protein</fullName>
    </recommendedName>
</protein>
<keyword evidence="3" id="KW-1185">Reference proteome</keyword>